<protein>
    <submittedName>
        <fullName evidence="1">Uncharacterized protein</fullName>
    </submittedName>
</protein>
<dbReference type="EMBL" id="JAQIBD010000001">
    <property type="protein sequence ID" value="MDM5270573.1"/>
    <property type="molecule type" value="Genomic_DNA"/>
</dbReference>
<keyword evidence="2" id="KW-1185">Reference proteome</keyword>
<evidence type="ECO:0000313" key="2">
    <source>
        <dbReference type="Proteomes" id="UP001169069"/>
    </source>
</evidence>
<proteinExistence type="predicted"/>
<dbReference type="RefSeq" id="WP_289411851.1">
    <property type="nucleotide sequence ID" value="NZ_JAQIBD010000001.1"/>
</dbReference>
<name>A0ABT7QUQ9_9BACT</name>
<sequence length="82" mass="9175">MSDLKIRIYKHHSSDPATTVTIPGSVLKTASKLIPQHAMNALHEKGIDLDEIIKLSDNPDAKGTIIEMEEHDKDENIIMELE</sequence>
<accession>A0ABT7QUQ9</accession>
<evidence type="ECO:0000313" key="1">
    <source>
        <dbReference type="EMBL" id="MDM5270573.1"/>
    </source>
</evidence>
<gene>
    <name evidence="1" type="ORF">PGH07_00080</name>
</gene>
<dbReference type="Proteomes" id="UP001169069">
    <property type="component" value="Unassembled WGS sequence"/>
</dbReference>
<comment type="caution">
    <text evidence="1">The sequence shown here is derived from an EMBL/GenBank/DDBJ whole genome shotgun (WGS) entry which is preliminary data.</text>
</comment>
<reference evidence="1" key="1">
    <citation type="submission" date="2023-01" db="EMBL/GenBank/DDBJ databases">
        <title>Sulfurovum sp. zt1-1 genome assembly.</title>
        <authorList>
            <person name="Wang J."/>
        </authorList>
    </citation>
    <scope>NUCLEOTIDE SEQUENCE</scope>
    <source>
        <strain evidence="1">Zt1-1</strain>
    </source>
</reference>
<organism evidence="1 2">
    <name type="scientific">Sulfurovum zhangzhouensis</name>
    <dbReference type="NCBI Taxonomy" id="3019067"/>
    <lineage>
        <taxon>Bacteria</taxon>
        <taxon>Pseudomonadati</taxon>
        <taxon>Campylobacterota</taxon>
        <taxon>Epsilonproteobacteria</taxon>
        <taxon>Campylobacterales</taxon>
        <taxon>Sulfurovaceae</taxon>
        <taxon>Sulfurovum</taxon>
    </lineage>
</organism>